<evidence type="ECO:0000313" key="2">
    <source>
        <dbReference type="EMBL" id="EEU95714.1"/>
    </source>
</evidence>
<sequence>MGRFCVVMCRIFCYTVLVGLPTSIYKRKGVSFMNFIISFTLSVAAGVVSYYICKWLDDQFKAGKH</sequence>
<keyword evidence="1" id="KW-0812">Transmembrane</keyword>
<feature type="transmembrane region" description="Helical" evidence="1">
    <location>
        <begin position="31"/>
        <end position="53"/>
    </location>
</feature>
<accession>C7H8K9</accession>
<keyword evidence="1" id="KW-0472">Membrane</keyword>
<keyword evidence="3" id="KW-1185">Reference proteome</keyword>
<organism evidence="2 3">
    <name type="scientific">Faecalibacterium duncaniae (strain DSM 17677 / JCM 31915 / A2-165)</name>
    <name type="common">Faecalibacterium prausnitzii</name>
    <dbReference type="NCBI Taxonomy" id="411483"/>
    <lineage>
        <taxon>Bacteria</taxon>
        <taxon>Bacillati</taxon>
        <taxon>Bacillota</taxon>
        <taxon>Clostridia</taxon>
        <taxon>Eubacteriales</taxon>
        <taxon>Oscillospiraceae</taxon>
        <taxon>Faecalibacterium</taxon>
    </lineage>
</organism>
<protein>
    <submittedName>
        <fullName evidence="2">Uncharacterized protein</fullName>
    </submittedName>
</protein>
<evidence type="ECO:0000313" key="3">
    <source>
        <dbReference type="Proteomes" id="UP000004619"/>
    </source>
</evidence>
<evidence type="ECO:0000256" key="1">
    <source>
        <dbReference type="SAM" id="Phobius"/>
    </source>
</evidence>
<dbReference type="Proteomes" id="UP000004619">
    <property type="component" value="Unassembled WGS sequence"/>
</dbReference>
<gene>
    <name evidence="2" type="ORF">FAEPRAA2165_02651</name>
</gene>
<dbReference type="EMBL" id="ACOP02000073">
    <property type="protein sequence ID" value="EEU95714.1"/>
    <property type="molecule type" value="Genomic_DNA"/>
</dbReference>
<comment type="caution">
    <text evidence="2">The sequence shown here is derived from an EMBL/GenBank/DDBJ whole genome shotgun (WGS) entry which is preliminary data.</text>
</comment>
<dbReference type="HOGENOM" id="CLU_2843378_0_0_9"/>
<proteinExistence type="predicted"/>
<keyword evidence="1" id="KW-1133">Transmembrane helix</keyword>
<reference evidence="2" key="1">
    <citation type="submission" date="2009-08" db="EMBL/GenBank/DDBJ databases">
        <authorList>
            <person name="Weinstock G."/>
            <person name="Sodergren E."/>
            <person name="Clifton S."/>
            <person name="Fulton L."/>
            <person name="Fulton B."/>
            <person name="Courtney L."/>
            <person name="Fronick C."/>
            <person name="Harrison M."/>
            <person name="Strong C."/>
            <person name="Farmer C."/>
            <person name="Delahaunty K."/>
            <person name="Markovic C."/>
            <person name="Hall O."/>
            <person name="Minx P."/>
            <person name="Tomlinson C."/>
            <person name="Mitreva M."/>
            <person name="Nelson J."/>
            <person name="Hou S."/>
            <person name="Wollam A."/>
            <person name="Pepin K.H."/>
            <person name="Johnson M."/>
            <person name="Bhonagiri V."/>
            <person name="Nash W.E."/>
            <person name="Warren W."/>
            <person name="Chinwalla A."/>
            <person name="Mardis E.R."/>
            <person name="Wilson R.K."/>
        </authorList>
    </citation>
    <scope>NUCLEOTIDE SEQUENCE [LARGE SCALE GENOMIC DNA]</scope>
    <source>
        <strain evidence="2">A2-165</strain>
    </source>
</reference>
<name>C7H8K9_FAED2</name>
<dbReference type="AlphaFoldDB" id="C7H8K9"/>